<dbReference type="GO" id="GO:0006629">
    <property type="term" value="P:lipid metabolic process"/>
    <property type="evidence" value="ECO:0007669"/>
    <property type="project" value="InterPro"/>
</dbReference>
<dbReference type="EMBL" id="BOPF01000009">
    <property type="protein sequence ID" value="GIJ45988.1"/>
    <property type="molecule type" value="Genomic_DNA"/>
</dbReference>
<proteinExistence type="predicted"/>
<feature type="compositionally biased region" description="Low complexity" evidence="1">
    <location>
        <begin position="192"/>
        <end position="207"/>
    </location>
</feature>
<evidence type="ECO:0000256" key="2">
    <source>
        <dbReference type="SAM" id="Phobius"/>
    </source>
</evidence>
<protein>
    <recommendedName>
        <fullName evidence="3">Fatty acid desaturase domain-containing protein</fullName>
    </recommendedName>
</protein>
<evidence type="ECO:0000259" key="3">
    <source>
        <dbReference type="Pfam" id="PF00487"/>
    </source>
</evidence>
<comment type="caution">
    <text evidence="4">The sequence shown here is derived from an EMBL/GenBank/DDBJ whole genome shotgun (WGS) entry which is preliminary data.</text>
</comment>
<feature type="region of interest" description="Disordered" evidence="1">
    <location>
        <begin position="230"/>
        <end position="253"/>
    </location>
</feature>
<sequence length="253" mass="28139">MRNPLTAVAAAIVAGGLVLQLLFVPLLLLVRGAWWGLVLVPVAATTMPLWSLVHEAIHGTLSADRRWNDRCGRALAVGYGAPFVLLKGGHLLHHRYSRTRKERTEVFDPTRTTRTRAAPLYYVRLLGGLYLSEAASVLLAVLPRRAWYRLAARWDSPDTVTRELLERVAARQLRRGCAGTNCGPRSTPTATGSISAGSRRWRGSSAGRSRRPIRRSVRLTGERHAFCARGHLRRRRAVQNRPRRRSPTIGAPP</sequence>
<evidence type="ECO:0000313" key="5">
    <source>
        <dbReference type="Proteomes" id="UP000619260"/>
    </source>
</evidence>
<dbReference type="Pfam" id="PF00487">
    <property type="entry name" value="FA_desaturase"/>
    <property type="match status" value="1"/>
</dbReference>
<dbReference type="CDD" id="cd01060">
    <property type="entry name" value="Membrane-FADS-like"/>
    <property type="match status" value="1"/>
</dbReference>
<keyword evidence="2" id="KW-1133">Transmembrane helix</keyword>
<dbReference type="Proteomes" id="UP000619260">
    <property type="component" value="Unassembled WGS sequence"/>
</dbReference>
<organism evidence="4 5">
    <name type="scientific">Virgisporangium aliadipatigenens</name>
    <dbReference type="NCBI Taxonomy" id="741659"/>
    <lineage>
        <taxon>Bacteria</taxon>
        <taxon>Bacillati</taxon>
        <taxon>Actinomycetota</taxon>
        <taxon>Actinomycetes</taxon>
        <taxon>Micromonosporales</taxon>
        <taxon>Micromonosporaceae</taxon>
        <taxon>Virgisporangium</taxon>
    </lineage>
</organism>
<evidence type="ECO:0000256" key="1">
    <source>
        <dbReference type="SAM" id="MobiDB-lite"/>
    </source>
</evidence>
<name>A0A8J4DQQ9_9ACTN</name>
<dbReference type="AlphaFoldDB" id="A0A8J4DQQ9"/>
<feature type="domain" description="Fatty acid desaturase" evidence="3">
    <location>
        <begin position="33"/>
        <end position="155"/>
    </location>
</feature>
<dbReference type="InterPro" id="IPR005804">
    <property type="entry name" value="FA_desaturase_dom"/>
</dbReference>
<feature type="transmembrane region" description="Helical" evidence="2">
    <location>
        <begin position="7"/>
        <end position="28"/>
    </location>
</feature>
<feature type="transmembrane region" description="Helical" evidence="2">
    <location>
        <begin position="121"/>
        <end position="142"/>
    </location>
</feature>
<dbReference type="RefSeq" id="WP_203899540.1">
    <property type="nucleotide sequence ID" value="NZ_BOPF01000009.1"/>
</dbReference>
<feature type="transmembrane region" description="Helical" evidence="2">
    <location>
        <begin position="34"/>
        <end position="53"/>
    </location>
</feature>
<keyword evidence="5" id="KW-1185">Reference proteome</keyword>
<evidence type="ECO:0000313" key="4">
    <source>
        <dbReference type="EMBL" id="GIJ45988.1"/>
    </source>
</evidence>
<keyword evidence="2" id="KW-0812">Transmembrane</keyword>
<gene>
    <name evidence="4" type="ORF">Val02_28740</name>
</gene>
<accession>A0A8J4DQQ9</accession>
<feature type="transmembrane region" description="Helical" evidence="2">
    <location>
        <begin position="74"/>
        <end position="92"/>
    </location>
</feature>
<feature type="compositionally biased region" description="Basic residues" evidence="1">
    <location>
        <begin position="230"/>
        <end position="246"/>
    </location>
</feature>
<feature type="region of interest" description="Disordered" evidence="1">
    <location>
        <begin position="179"/>
        <end position="215"/>
    </location>
</feature>
<keyword evidence="2" id="KW-0472">Membrane</keyword>
<reference evidence="4" key="1">
    <citation type="submission" date="2021-01" db="EMBL/GenBank/DDBJ databases">
        <title>Whole genome shotgun sequence of Virgisporangium aliadipatigenens NBRC 105644.</title>
        <authorList>
            <person name="Komaki H."/>
            <person name="Tamura T."/>
        </authorList>
    </citation>
    <scope>NUCLEOTIDE SEQUENCE</scope>
    <source>
        <strain evidence="4">NBRC 105644</strain>
    </source>
</reference>